<dbReference type="GO" id="GO:0009401">
    <property type="term" value="P:phosphoenolpyruvate-dependent sugar phosphotransferase system"/>
    <property type="evidence" value="ECO:0007669"/>
    <property type="project" value="InterPro"/>
</dbReference>
<evidence type="ECO:0000313" key="2">
    <source>
        <dbReference type="Proteomes" id="UP000504844"/>
    </source>
</evidence>
<reference evidence="1 2" key="1">
    <citation type="submission" date="2020-05" db="EMBL/GenBank/DDBJ databases">
        <title>Complete genome sequence of Deefgea sp. D17.</title>
        <authorList>
            <person name="Bae J.-W."/>
            <person name="Han J.E."/>
        </authorList>
    </citation>
    <scope>NUCLEOTIDE SEQUENCE [LARGE SCALE GENOMIC DNA]</scope>
    <source>
        <strain evidence="1 2">D17</strain>
    </source>
</reference>
<name>A0A6M8SS62_9NEIS</name>
<dbReference type="EMBL" id="CP054143">
    <property type="protein sequence ID" value="QKJ66280.1"/>
    <property type="molecule type" value="Genomic_DNA"/>
</dbReference>
<evidence type="ECO:0000313" key="1">
    <source>
        <dbReference type="EMBL" id="QKJ66280.1"/>
    </source>
</evidence>
<dbReference type="GO" id="GO:0008982">
    <property type="term" value="F:protein-N(PI)-phosphohistidine-sugar phosphotransferase activity"/>
    <property type="evidence" value="ECO:0007669"/>
    <property type="project" value="InterPro"/>
</dbReference>
<sequence length="107" mass="11234">MVLVVIALLVGIGIGWVLKGRQVPVAPASVEKPVVIEVLPSSSAELLNPEWYAALGGKANVRLAESIATTRIRVELLDAALLNEAVLKDLGVAAVAKIDAHTVHLIK</sequence>
<keyword evidence="2" id="KW-1185">Reference proteome</keyword>
<dbReference type="Proteomes" id="UP000504844">
    <property type="component" value="Chromosome"/>
</dbReference>
<gene>
    <name evidence="1" type="ORF">HQN60_05880</name>
</gene>
<dbReference type="AlphaFoldDB" id="A0A6M8SS62"/>
<dbReference type="RefSeq" id="WP_173532784.1">
    <property type="nucleotide sequence ID" value="NZ_CP054143.1"/>
</dbReference>
<protein>
    <submittedName>
        <fullName evidence="1">PTS transporter subunit EIIB</fullName>
    </submittedName>
</protein>
<proteinExistence type="predicted"/>
<accession>A0A6M8SS62</accession>
<dbReference type="KEGG" id="dee:HQN60_05880"/>
<dbReference type="InterPro" id="IPR036878">
    <property type="entry name" value="Glu_permease_IIB"/>
</dbReference>
<dbReference type="SUPFAM" id="SSF55604">
    <property type="entry name" value="Glucose permease domain IIB"/>
    <property type="match status" value="1"/>
</dbReference>
<organism evidence="1 2">
    <name type="scientific">Deefgea piscis</name>
    <dbReference type="NCBI Taxonomy" id="2739061"/>
    <lineage>
        <taxon>Bacteria</taxon>
        <taxon>Pseudomonadati</taxon>
        <taxon>Pseudomonadota</taxon>
        <taxon>Betaproteobacteria</taxon>
        <taxon>Neisseriales</taxon>
        <taxon>Chitinibacteraceae</taxon>
        <taxon>Deefgea</taxon>
    </lineage>
</organism>
<dbReference type="Gene3D" id="3.30.1360.60">
    <property type="entry name" value="Glucose permease domain IIB"/>
    <property type="match status" value="1"/>
</dbReference>